<gene>
    <name evidence="2" type="ORF">KHA91_04845</name>
</gene>
<protein>
    <submittedName>
        <fullName evidence="2">Sulfotransferase domain-containing protein</fullName>
    </submittedName>
</protein>
<evidence type="ECO:0000313" key="2">
    <source>
        <dbReference type="EMBL" id="MBS4222082.1"/>
    </source>
</evidence>
<dbReference type="Pfam" id="PF00685">
    <property type="entry name" value="Sulfotransfer_1"/>
    <property type="match status" value="1"/>
</dbReference>
<dbReference type="Proteomes" id="UP000676456">
    <property type="component" value="Unassembled WGS sequence"/>
</dbReference>
<comment type="caution">
    <text evidence="2">The sequence shown here is derived from an EMBL/GenBank/DDBJ whole genome shotgun (WGS) entry which is preliminary data.</text>
</comment>
<sequence length="279" mass="32407">MTKIKKDVIVTGIPRGGTTLSAALLDNLENAICLSEPSWQSRWFKRIRDANKVTELVVNDYKKVRSDIIENKPIKDFRNENGSPITNYFNDKKDGERENIRKQREVTFQVEKKDFLLGMKHNAHYTSILPQLIETDFFSIIAIVRHPVPTIMSWKSLNIPISNGRLPHGEPFWKELRNITRSKDKSLAPLVSIYDLFCQRYLSLSNDIHLLKYEEIIKNPRVFEQLTGHSYKEKVILSNRNKSKHYNSALADEIKNKIINHAPHAIKLYPLDDDSIIKK</sequence>
<dbReference type="InterPro" id="IPR000863">
    <property type="entry name" value="Sulfotransferase_dom"/>
</dbReference>
<dbReference type="AlphaFoldDB" id="A0A942ULS3"/>
<keyword evidence="3" id="KW-1185">Reference proteome</keyword>
<dbReference type="InterPro" id="IPR027417">
    <property type="entry name" value="P-loop_NTPase"/>
</dbReference>
<proteinExistence type="predicted"/>
<dbReference type="RefSeq" id="WP_213097053.1">
    <property type="nucleotide sequence ID" value="NZ_JAGYPN010000001.1"/>
</dbReference>
<dbReference type="GO" id="GO:0008146">
    <property type="term" value="F:sulfotransferase activity"/>
    <property type="evidence" value="ECO:0007669"/>
    <property type="project" value="InterPro"/>
</dbReference>
<dbReference type="Gene3D" id="3.40.50.300">
    <property type="entry name" value="P-loop containing nucleotide triphosphate hydrolases"/>
    <property type="match status" value="1"/>
</dbReference>
<evidence type="ECO:0000313" key="3">
    <source>
        <dbReference type="Proteomes" id="UP000676456"/>
    </source>
</evidence>
<feature type="domain" description="Sulfotransferase" evidence="1">
    <location>
        <begin position="6"/>
        <end position="221"/>
    </location>
</feature>
<organism evidence="2 3">
    <name type="scientific">Lederbergia citrea</name>
    <dbReference type="NCBI Taxonomy" id="2833581"/>
    <lineage>
        <taxon>Bacteria</taxon>
        <taxon>Bacillati</taxon>
        <taxon>Bacillota</taxon>
        <taxon>Bacilli</taxon>
        <taxon>Bacillales</taxon>
        <taxon>Bacillaceae</taxon>
        <taxon>Lederbergia</taxon>
    </lineage>
</organism>
<dbReference type="SUPFAM" id="SSF52540">
    <property type="entry name" value="P-loop containing nucleoside triphosphate hydrolases"/>
    <property type="match status" value="1"/>
</dbReference>
<reference evidence="2 3" key="1">
    <citation type="submission" date="2021-05" db="EMBL/GenBank/DDBJ databases">
        <title>Novel Bacillus species.</title>
        <authorList>
            <person name="Liu G."/>
        </authorList>
    </citation>
    <scope>NUCLEOTIDE SEQUENCE [LARGE SCALE GENOMIC DNA]</scope>
    <source>
        <strain evidence="2 3">FJAT-49682</strain>
    </source>
</reference>
<accession>A0A942ULS3</accession>
<name>A0A942ULS3_9BACI</name>
<evidence type="ECO:0000259" key="1">
    <source>
        <dbReference type="Pfam" id="PF00685"/>
    </source>
</evidence>
<dbReference type="EMBL" id="JAGYPN010000001">
    <property type="protein sequence ID" value="MBS4222082.1"/>
    <property type="molecule type" value="Genomic_DNA"/>
</dbReference>